<protein>
    <submittedName>
        <fullName evidence="7">Na+/H+ antiporter</fullName>
    </submittedName>
</protein>
<dbReference type="GO" id="GO:1902600">
    <property type="term" value="P:proton transmembrane transport"/>
    <property type="evidence" value="ECO:0007669"/>
    <property type="project" value="InterPro"/>
</dbReference>
<reference evidence="7 8" key="1">
    <citation type="submission" date="2019-07" db="EMBL/GenBank/DDBJ databases">
        <title>New species of Amycolatopsis and Streptomyces.</title>
        <authorList>
            <person name="Duangmal K."/>
            <person name="Teo W.F.A."/>
            <person name="Lipun K."/>
        </authorList>
    </citation>
    <scope>NUCLEOTIDE SEQUENCE [LARGE SCALE GENOMIC DNA]</scope>
    <source>
        <strain evidence="7 8">NBRC 106415</strain>
    </source>
</reference>
<organism evidence="7 8">
    <name type="scientific">Streptomyces spongiae</name>
    <dbReference type="NCBI Taxonomy" id="565072"/>
    <lineage>
        <taxon>Bacteria</taxon>
        <taxon>Bacillati</taxon>
        <taxon>Actinomycetota</taxon>
        <taxon>Actinomycetes</taxon>
        <taxon>Kitasatosporales</taxon>
        <taxon>Streptomycetaceae</taxon>
        <taxon>Streptomyces</taxon>
    </lineage>
</organism>
<feature type="domain" description="Cation/H+ exchanger transmembrane" evidence="6">
    <location>
        <begin position="12"/>
        <end position="132"/>
    </location>
</feature>
<comment type="caution">
    <text evidence="7">The sequence shown here is derived from an EMBL/GenBank/DDBJ whole genome shotgun (WGS) entry which is preliminary data.</text>
</comment>
<evidence type="ECO:0000256" key="5">
    <source>
        <dbReference type="SAM" id="Phobius"/>
    </source>
</evidence>
<proteinExistence type="predicted"/>
<evidence type="ECO:0000256" key="1">
    <source>
        <dbReference type="ARBA" id="ARBA00004141"/>
    </source>
</evidence>
<evidence type="ECO:0000313" key="8">
    <source>
        <dbReference type="Proteomes" id="UP000400924"/>
    </source>
</evidence>
<feature type="non-terminal residue" evidence="7">
    <location>
        <position position="140"/>
    </location>
</feature>
<evidence type="ECO:0000256" key="3">
    <source>
        <dbReference type="ARBA" id="ARBA00022989"/>
    </source>
</evidence>
<sequence>MRGVGTVLALVVLATVVATFARRWRIPAPSLLVVAGLGVALLPGTPRIEISPEAIGLVVLPPLLYASAEDLSWRELKVVWKPVGVLVIGLVLAPAAAVSAVASAATPLSLPMALVLGAVLASTDPVAVTVAVASGGGGWG</sequence>
<comment type="subcellular location">
    <subcellularLocation>
        <location evidence="1">Membrane</location>
        <topology evidence="1">Multi-pass membrane protein</topology>
    </subcellularLocation>
</comment>
<dbReference type="AlphaFoldDB" id="A0A5N8XKD6"/>
<dbReference type="RefSeq" id="WP_194238571.1">
    <property type="nucleotide sequence ID" value="NZ_VJZC01000173.1"/>
</dbReference>
<keyword evidence="4 5" id="KW-0472">Membrane</keyword>
<evidence type="ECO:0000259" key="6">
    <source>
        <dbReference type="Pfam" id="PF00999"/>
    </source>
</evidence>
<dbReference type="Pfam" id="PF00999">
    <property type="entry name" value="Na_H_Exchanger"/>
    <property type="match status" value="1"/>
</dbReference>
<keyword evidence="3 5" id="KW-1133">Transmembrane helix</keyword>
<feature type="transmembrane region" description="Helical" evidence="5">
    <location>
        <begin position="83"/>
        <end position="106"/>
    </location>
</feature>
<gene>
    <name evidence="7" type="ORF">FNH08_22940</name>
</gene>
<keyword evidence="2 5" id="KW-0812">Transmembrane</keyword>
<dbReference type="GO" id="GO:0015297">
    <property type="term" value="F:antiporter activity"/>
    <property type="evidence" value="ECO:0007669"/>
    <property type="project" value="InterPro"/>
</dbReference>
<dbReference type="InterPro" id="IPR006153">
    <property type="entry name" value="Cation/H_exchanger_TM"/>
</dbReference>
<accession>A0A5N8XKD6</accession>
<feature type="transmembrane region" description="Helical" evidence="5">
    <location>
        <begin position="112"/>
        <end position="133"/>
    </location>
</feature>
<name>A0A5N8XKD6_9ACTN</name>
<dbReference type="Proteomes" id="UP000400924">
    <property type="component" value="Unassembled WGS sequence"/>
</dbReference>
<evidence type="ECO:0000256" key="4">
    <source>
        <dbReference type="ARBA" id="ARBA00023136"/>
    </source>
</evidence>
<dbReference type="GO" id="GO:0016020">
    <property type="term" value="C:membrane"/>
    <property type="evidence" value="ECO:0007669"/>
    <property type="project" value="UniProtKB-SubCell"/>
</dbReference>
<evidence type="ECO:0000313" key="7">
    <source>
        <dbReference type="EMBL" id="MPY59919.1"/>
    </source>
</evidence>
<evidence type="ECO:0000256" key="2">
    <source>
        <dbReference type="ARBA" id="ARBA00022692"/>
    </source>
</evidence>
<dbReference type="EMBL" id="VJZC01000173">
    <property type="protein sequence ID" value="MPY59919.1"/>
    <property type="molecule type" value="Genomic_DNA"/>
</dbReference>
<keyword evidence="8" id="KW-1185">Reference proteome</keyword>